<proteinExistence type="predicted"/>
<organism evidence="2 3">
    <name type="scientific">Coemansia biformis</name>
    <dbReference type="NCBI Taxonomy" id="1286918"/>
    <lineage>
        <taxon>Eukaryota</taxon>
        <taxon>Fungi</taxon>
        <taxon>Fungi incertae sedis</taxon>
        <taxon>Zoopagomycota</taxon>
        <taxon>Kickxellomycotina</taxon>
        <taxon>Kickxellomycetes</taxon>
        <taxon>Kickxellales</taxon>
        <taxon>Kickxellaceae</taxon>
        <taxon>Coemansia</taxon>
    </lineage>
</organism>
<feature type="compositionally biased region" description="Gly residues" evidence="1">
    <location>
        <begin position="182"/>
        <end position="193"/>
    </location>
</feature>
<feature type="compositionally biased region" description="Basic and acidic residues" evidence="1">
    <location>
        <begin position="152"/>
        <end position="166"/>
    </location>
</feature>
<dbReference type="Proteomes" id="UP001143981">
    <property type="component" value="Unassembled WGS sequence"/>
</dbReference>
<sequence length="193" mass="21352">MGRGGVKEEPLAQRSVHGAIGPSDLARIVLVSGPCSVLPDRCRRVKVDTGPAYRPVVESRDGAERIYAKYNLPLFETLDGGSGTTSESGEQRADDGPAAAVLRRRRVRQSRGSGGGNRLEDVSDQHYQRLHRKPEYAEKRMRNRELELYQYARWRDGQRQESERRRQQLLRYSHGAPTPVGEGAGGAGNEAGA</sequence>
<comment type="caution">
    <text evidence="2">The sequence shown here is derived from an EMBL/GenBank/DDBJ whole genome shotgun (WGS) entry which is preliminary data.</text>
</comment>
<evidence type="ECO:0000313" key="3">
    <source>
        <dbReference type="Proteomes" id="UP001143981"/>
    </source>
</evidence>
<reference evidence="2" key="1">
    <citation type="submission" date="2022-07" db="EMBL/GenBank/DDBJ databases">
        <title>Phylogenomic reconstructions and comparative analyses of Kickxellomycotina fungi.</title>
        <authorList>
            <person name="Reynolds N.K."/>
            <person name="Stajich J.E."/>
            <person name="Barry K."/>
            <person name="Grigoriev I.V."/>
            <person name="Crous P."/>
            <person name="Smith M.E."/>
        </authorList>
    </citation>
    <scope>NUCLEOTIDE SEQUENCE</scope>
    <source>
        <strain evidence="2">BCRC 34381</strain>
    </source>
</reference>
<evidence type="ECO:0000256" key="1">
    <source>
        <dbReference type="SAM" id="MobiDB-lite"/>
    </source>
</evidence>
<keyword evidence="3" id="KW-1185">Reference proteome</keyword>
<gene>
    <name evidence="2" type="ORF">LPJ61_005251</name>
</gene>
<feature type="compositionally biased region" description="Low complexity" evidence="1">
    <location>
        <begin position="77"/>
        <end position="88"/>
    </location>
</feature>
<evidence type="ECO:0000313" key="2">
    <source>
        <dbReference type="EMBL" id="KAJ1726341.1"/>
    </source>
</evidence>
<accession>A0A9W7YA93</accession>
<dbReference type="EMBL" id="JANBOI010001616">
    <property type="protein sequence ID" value="KAJ1726341.1"/>
    <property type="molecule type" value="Genomic_DNA"/>
</dbReference>
<feature type="non-terminal residue" evidence="2">
    <location>
        <position position="193"/>
    </location>
</feature>
<feature type="region of interest" description="Disordered" evidence="1">
    <location>
        <begin position="77"/>
        <end position="136"/>
    </location>
</feature>
<feature type="region of interest" description="Disordered" evidence="1">
    <location>
        <begin position="152"/>
        <end position="193"/>
    </location>
</feature>
<name>A0A9W7YA93_9FUNG</name>
<dbReference type="AlphaFoldDB" id="A0A9W7YA93"/>
<protein>
    <submittedName>
        <fullName evidence="2">Uncharacterized protein</fullName>
    </submittedName>
</protein>
<dbReference type="OrthoDB" id="5582505at2759"/>
<feature type="compositionally biased region" description="Basic and acidic residues" evidence="1">
    <location>
        <begin position="118"/>
        <end position="136"/>
    </location>
</feature>